<comment type="caution">
    <text evidence="4">The sequence shown here is derived from an EMBL/GenBank/DDBJ whole genome shotgun (WGS) entry which is preliminary data.</text>
</comment>
<dbReference type="Pfam" id="PF00072">
    <property type="entry name" value="Response_reg"/>
    <property type="match status" value="1"/>
</dbReference>
<feature type="domain" description="Response regulatory" evidence="3">
    <location>
        <begin position="3"/>
        <end position="114"/>
    </location>
</feature>
<organism evidence="4 5">
    <name type="scientific">Candidatus Magasanikbacteria bacterium RIFCSPHIGHO2_02_FULL_47_14</name>
    <dbReference type="NCBI Taxonomy" id="1798680"/>
    <lineage>
        <taxon>Bacteria</taxon>
        <taxon>Candidatus Magasanikiibacteriota</taxon>
    </lineage>
</organism>
<dbReference type="PROSITE" id="PS50110">
    <property type="entry name" value="RESPONSE_REGULATORY"/>
    <property type="match status" value="1"/>
</dbReference>
<dbReference type="GO" id="GO:0000160">
    <property type="term" value="P:phosphorelay signal transduction system"/>
    <property type="evidence" value="ECO:0007669"/>
    <property type="project" value="InterPro"/>
</dbReference>
<evidence type="ECO:0000259" key="3">
    <source>
        <dbReference type="PROSITE" id="PS50110"/>
    </source>
</evidence>
<dbReference type="InterPro" id="IPR001789">
    <property type="entry name" value="Sig_transdc_resp-reg_receiver"/>
</dbReference>
<dbReference type="SUPFAM" id="SSF52172">
    <property type="entry name" value="CheY-like"/>
    <property type="match status" value="1"/>
</dbReference>
<keyword evidence="1 2" id="KW-0597">Phosphoprotein</keyword>
<dbReference type="PANTHER" id="PTHR44591">
    <property type="entry name" value="STRESS RESPONSE REGULATOR PROTEIN 1"/>
    <property type="match status" value="1"/>
</dbReference>
<dbReference type="SMART" id="SM00448">
    <property type="entry name" value="REC"/>
    <property type="match status" value="1"/>
</dbReference>
<dbReference type="Gene3D" id="3.40.50.2300">
    <property type="match status" value="1"/>
</dbReference>
<dbReference type="AlphaFoldDB" id="A0A1F6MAR2"/>
<dbReference type="STRING" id="1798680.A3J66_03540"/>
<dbReference type="EMBL" id="MFQB01000007">
    <property type="protein sequence ID" value="OGH68762.1"/>
    <property type="molecule type" value="Genomic_DNA"/>
</dbReference>
<sequence>MQTLLLVDDDPDTRLLLKLKLRDRFEILEACDGHKALELVRTHGVDLVLSDVHMPRMWGTVLRDALHRQGFPRDRIFLMTGCASDGLGVDFRKGANLNELAQAFLKKVDQRFVS</sequence>
<name>A0A1F6MAR2_9BACT</name>
<dbReference type="Proteomes" id="UP000176282">
    <property type="component" value="Unassembled WGS sequence"/>
</dbReference>
<evidence type="ECO:0000313" key="4">
    <source>
        <dbReference type="EMBL" id="OGH68762.1"/>
    </source>
</evidence>
<evidence type="ECO:0000256" key="1">
    <source>
        <dbReference type="ARBA" id="ARBA00022553"/>
    </source>
</evidence>
<evidence type="ECO:0000256" key="2">
    <source>
        <dbReference type="PROSITE-ProRule" id="PRU00169"/>
    </source>
</evidence>
<evidence type="ECO:0000313" key="5">
    <source>
        <dbReference type="Proteomes" id="UP000176282"/>
    </source>
</evidence>
<reference evidence="4 5" key="1">
    <citation type="journal article" date="2016" name="Nat. Commun.">
        <title>Thousands of microbial genomes shed light on interconnected biogeochemical processes in an aquifer system.</title>
        <authorList>
            <person name="Anantharaman K."/>
            <person name="Brown C.T."/>
            <person name="Hug L.A."/>
            <person name="Sharon I."/>
            <person name="Castelle C.J."/>
            <person name="Probst A.J."/>
            <person name="Thomas B.C."/>
            <person name="Singh A."/>
            <person name="Wilkins M.J."/>
            <person name="Karaoz U."/>
            <person name="Brodie E.L."/>
            <person name="Williams K.H."/>
            <person name="Hubbard S.S."/>
            <person name="Banfield J.F."/>
        </authorList>
    </citation>
    <scope>NUCLEOTIDE SEQUENCE [LARGE SCALE GENOMIC DNA]</scope>
</reference>
<dbReference type="InterPro" id="IPR011006">
    <property type="entry name" value="CheY-like_superfamily"/>
</dbReference>
<gene>
    <name evidence="4" type="ORF">A3J66_03540</name>
</gene>
<accession>A0A1F6MAR2</accession>
<dbReference type="PANTHER" id="PTHR44591:SF3">
    <property type="entry name" value="RESPONSE REGULATORY DOMAIN-CONTAINING PROTEIN"/>
    <property type="match status" value="1"/>
</dbReference>
<feature type="modified residue" description="4-aspartylphosphate" evidence="2">
    <location>
        <position position="51"/>
    </location>
</feature>
<proteinExistence type="predicted"/>
<dbReference type="InterPro" id="IPR050595">
    <property type="entry name" value="Bact_response_regulator"/>
</dbReference>
<dbReference type="CDD" id="cd00156">
    <property type="entry name" value="REC"/>
    <property type="match status" value="1"/>
</dbReference>
<protein>
    <recommendedName>
        <fullName evidence="3">Response regulatory domain-containing protein</fullName>
    </recommendedName>
</protein>